<keyword evidence="2" id="KW-0812">Transmembrane</keyword>
<dbReference type="EMBL" id="FMZV01000015">
    <property type="protein sequence ID" value="SDE20264.1"/>
    <property type="molecule type" value="Genomic_DNA"/>
</dbReference>
<keyword evidence="2" id="KW-1133">Transmembrane helix</keyword>
<sequence>MAQRYGGKYSPEADKPEETVPRRGQFDGARVDPAGARANAMFVPAIPLVFTSLNDGAIGLTLGLVAAGLWTGAALLLREGLRAEAAYHARRVARRPAFPRKLAATVLTTLGTGVAVYKSGLMDGDASVLAAGLFGLASGALHLVAFGPDPMRDKGMEGIDTFQQNRVARAVSEAETLLDEMSGAIRRAGNRQLEARVERFQVTARELFRTVEEDPRDLTGARKFLTVYLQGARDATVKFAEIYPRTRDQKTMLDYVALLDDLEQNFAARTRKMLLDDRSDLTIEIDVLRERLKREGVRPD</sequence>
<gene>
    <name evidence="3" type="ORF">SAMN04488239_115111</name>
</gene>
<dbReference type="STRING" id="639004.SAMN04488239_115111"/>
<dbReference type="Pfam" id="PF10112">
    <property type="entry name" value="Halogen_Hydrol"/>
    <property type="match status" value="1"/>
</dbReference>
<dbReference type="AlphaFoldDB" id="A0A1G7AZE2"/>
<proteinExistence type="predicted"/>
<feature type="transmembrane region" description="Helical" evidence="2">
    <location>
        <begin position="98"/>
        <end position="117"/>
    </location>
</feature>
<accession>A0A1G7AZE2</accession>
<evidence type="ECO:0000313" key="4">
    <source>
        <dbReference type="Proteomes" id="UP000199628"/>
    </source>
</evidence>
<reference evidence="4" key="1">
    <citation type="submission" date="2016-10" db="EMBL/GenBank/DDBJ databases">
        <authorList>
            <person name="Varghese N."/>
            <person name="Submissions S."/>
        </authorList>
    </citation>
    <scope>NUCLEOTIDE SEQUENCE [LARGE SCALE GENOMIC DNA]</scope>
    <source>
        <strain evidence="4">CGMCC 1.9108</strain>
    </source>
</reference>
<evidence type="ECO:0000256" key="1">
    <source>
        <dbReference type="SAM" id="MobiDB-lite"/>
    </source>
</evidence>
<evidence type="ECO:0000313" key="3">
    <source>
        <dbReference type="EMBL" id="SDE20264.1"/>
    </source>
</evidence>
<feature type="transmembrane region" description="Helical" evidence="2">
    <location>
        <begin position="57"/>
        <end position="77"/>
    </location>
</feature>
<protein>
    <submittedName>
        <fullName evidence="3">5-bromo-4-chloroindolyl phosphate hydrolysis protein</fullName>
    </submittedName>
</protein>
<organism evidence="3 4">
    <name type="scientific">Ruegeria marina</name>
    <dbReference type="NCBI Taxonomy" id="639004"/>
    <lineage>
        <taxon>Bacteria</taxon>
        <taxon>Pseudomonadati</taxon>
        <taxon>Pseudomonadota</taxon>
        <taxon>Alphaproteobacteria</taxon>
        <taxon>Rhodobacterales</taxon>
        <taxon>Roseobacteraceae</taxon>
        <taxon>Ruegeria</taxon>
    </lineage>
</organism>
<feature type="compositionally biased region" description="Basic and acidic residues" evidence="1">
    <location>
        <begin position="11"/>
        <end position="25"/>
    </location>
</feature>
<feature type="region of interest" description="Disordered" evidence="1">
    <location>
        <begin position="1"/>
        <end position="29"/>
    </location>
</feature>
<dbReference type="OrthoDB" id="7375296at2"/>
<dbReference type="RefSeq" id="WP_093035252.1">
    <property type="nucleotide sequence ID" value="NZ_FMZV01000015.1"/>
</dbReference>
<name>A0A1G7AZE2_9RHOB</name>
<dbReference type="Proteomes" id="UP000199628">
    <property type="component" value="Unassembled WGS sequence"/>
</dbReference>
<keyword evidence="2" id="KW-0472">Membrane</keyword>
<feature type="transmembrane region" description="Helical" evidence="2">
    <location>
        <begin position="129"/>
        <end position="146"/>
    </location>
</feature>
<evidence type="ECO:0000256" key="2">
    <source>
        <dbReference type="SAM" id="Phobius"/>
    </source>
</evidence>
<keyword evidence="4" id="KW-1185">Reference proteome</keyword>
<dbReference type="InterPro" id="IPR018770">
    <property type="entry name" value="ChloroindolylP_hydrolase"/>
</dbReference>